<dbReference type="EMBL" id="AEVN01000012">
    <property type="protein sequence ID" value="EFY05650.1"/>
    <property type="molecule type" value="Genomic_DNA"/>
</dbReference>
<proteinExistence type="predicted"/>
<dbReference type="HOGENOM" id="CLU_1873475_0_0_9"/>
<organism evidence="2 3">
    <name type="scientific">Phascolarctobacterium succinatutens YIT 12067</name>
    <dbReference type="NCBI Taxonomy" id="626939"/>
    <lineage>
        <taxon>Bacteria</taxon>
        <taxon>Bacillati</taxon>
        <taxon>Bacillota</taxon>
        <taxon>Negativicutes</taxon>
        <taxon>Acidaminococcales</taxon>
        <taxon>Acidaminococcaceae</taxon>
        <taxon>Phascolarctobacterium</taxon>
    </lineage>
</organism>
<dbReference type="OrthoDB" id="9798761at2"/>
<keyword evidence="3" id="KW-1185">Reference proteome</keyword>
<dbReference type="Pfam" id="PF07510">
    <property type="entry name" value="GmrSD_C"/>
    <property type="match status" value="1"/>
</dbReference>
<evidence type="ECO:0000313" key="2">
    <source>
        <dbReference type="EMBL" id="EFY05650.1"/>
    </source>
</evidence>
<protein>
    <recommendedName>
        <fullName evidence="1">GmrSD restriction endonucleases C-terminal domain-containing protein</fullName>
    </recommendedName>
</protein>
<dbReference type="InterPro" id="IPR011089">
    <property type="entry name" value="GmrSD_C"/>
</dbReference>
<dbReference type="AlphaFoldDB" id="E8LBY5"/>
<dbReference type="eggNOG" id="COG1479">
    <property type="taxonomic scope" value="Bacteria"/>
</dbReference>
<accession>E8LBY5</accession>
<evidence type="ECO:0000313" key="3">
    <source>
        <dbReference type="Proteomes" id="UP000004923"/>
    </source>
</evidence>
<gene>
    <name evidence="2" type="ORF">HMPREF9443_00348</name>
</gene>
<dbReference type="Proteomes" id="UP000004923">
    <property type="component" value="Unassembled WGS sequence"/>
</dbReference>
<reference evidence="2 3" key="1">
    <citation type="submission" date="2011-01" db="EMBL/GenBank/DDBJ databases">
        <authorList>
            <person name="Weinstock G."/>
            <person name="Sodergren E."/>
            <person name="Clifton S."/>
            <person name="Fulton L."/>
            <person name="Fulton B."/>
            <person name="Courtney L."/>
            <person name="Fronick C."/>
            <person name="Harrison M."/>
            <person name="Strong C."/>
            <person name="Farmer C."/>
            <person name="Delahaunty K."/>
            <person name="Markovic C."/>
            <person name="Hall O."/>
            <person name="Minx P."/>
            <person name="Tomlinson C."/>
            <person name="Mitreva M."/>
            <person name="Hou S."/>
            <person name="Chen J."/>
            <person name="Wollam A."/>
            <person name="Pepin K.H."/>
            <person name="Johnson M."/>
            <person name="Bhonagiri V."/>
            <person name="Zhang X."/>
            <person name="Suruliraj S."/>
            <person name="Warren W."/>
            <person name="Chinwalla A."/>
            <person name="Mardis E.R."/>
            <person name="Wilson R.K."/>
        </authorList>
    </citation>
    <scope>NUCLEOTIDE SEQUENCE [LARGE SCALE GENOMIC DNA]</scope>
    <source>
        <strain evidence="2 3">YIT 12067</strain>
    </source>
</reference>
<name>E8LBY5_9FIRM</name>
<dbReference type="RefSeq" id="WP_009144742.1">
    <property type="nucleotide sequence ID" value="NZ_GL830854.1"/>
</dbReference>
<feature type="domain" description="GmrSD restriction endonucleases C-terminal" evidence="1">
    <location>
        <begin position="11"/>
        <end position="124"/>
    </location>
</feature>
<sequence>MGIDTPHIVFNYLDYILWWEDLQNDGKKYSDFKFEFRNSVEHWYPQHPYDLQQWNKGDRFGNLCLVPRHINSRFSNMDPAKKKSTYEKSIDKGSLKLRLMWDETSDDYNDWKENLCEEHEKKMLGKLRENVNLYVR</sequence>
<evidence type="ECO:0000259" key="1">
    <source>
        <dbReference type="Pfam" id="PF07510"/>
    </source>
</evidence>
<comment type="caution">
    <text evidence="2">The sequence shown here is derived from an EMBL/GenBank/DDBJ whole genome shotgun (WGS) entry which is preliminary data.</text>
</comment>